<keyword evidence="4" id="KW-1185">Reference proteome</keyword>
<dbReference type="KEGG" id="caml:H6X83_12650"/>
<sequence>MPAYPRLLFAAAQPDICKTELTCAFLQAAADRGLLPTAFQCGAGCGSSALHQQIPGVKSRCLDHFLTTEETMQSLLYADASNSQLAVLEGGSGFFDGAAGSDLSSAWDIASITRTPVVLLLRPQESALTLSAQVQGLLHFRPKSGIQALLLYSCCAAQYQVLATVLERETGLPCAGYLPKAEGSTSQDRIQVLVQQLERTANMTLLLQIAQSAEPLSPALLPSQPVTQQAPRIAVAQDDAFCCRFAENLELLEHLGAVLIPFSPLADSVLPPCEALYLGGTLPEQYADALSRNISMRESIRRVVLDGLPTLAEDGGFLYLGQSIENRSGTSRAMCGVLPGRSFRGKRPQGGCTRLTVWQDNFLCGKGTHLRVFTAPGQDTDARGADLLFHTENGSQWACGFAHGSVFASFARLYFLSEPVLAVNFVQAAAKRIRR</sequence>
<evidence type="ECO:0000259" key="2">
    <source>
        <dbReference type="Pfam" id="PF07685"/>
    </source>
</evidence>
<keyword evidence="1" id="KW-0315">Glutamine amidotransferase</keyword>
<organism evidence="3 4">
    <name type="scientific">Caproicibacterium amylolyticum</name>
    <dbReference type="NCBI Taxonomy" id="2766537"/>
    <lineage>
        <taxon>Bacteria</taxon>
        <taxon>Bacillati</taxon>
        <taxon>Bacillota</taxon>
        <taxon>Clostridia</taxon>
        <taxon>Eubacteriales</taxon>
        <taxon>Oscillospiraceae</taxon>
        <taxon>Caproicibacterium</taxon>
    </lineage>
</organism>
<feature type="domain" description="CobB/CobQ-like glutamine amidotransferase" evidence="2">
    <location>
        <begin position="232"/>
        <end position="349"/>
    </location>
</feature>
<proteinExistence type="predicted"/>
<accession>A0A7G9WGE3</accession>
<dbReference type="InterPro" id="IPR011698">
    <property type="entry name" value="GATase_3"/>
</dbReference>
<protein>
    <submittedName>
        <fullName evidence="3">Cobyrinic acid a,c-diamide synthase</fullName>
    </submittedName>
</protein>
<dbReference type="SUPFAM" id="SSF52317">
    <property type="entry name" value="Class I glutamine amidotransferase-like"/>
    <property type="match status" value="1"/>
</dbReference>
<dbReference type="EMBL" id="CP060696">
    <property type="protein sequence ID" value="QNO17755.1"/>
    <property type="molecule type" value="Genomic_DNA"/>
</dbReference>
<reference evidence="3 4" key="1">
    <citation type="submission" date="2020-08" db="EMBL/GenBank/DDBJ databases">
        <authorList>
            <person name="Ren C."/>
            <person name="Gu Y."/>
            <person name="Xu Y."/>
        </authorList>
    </citation>
    <scope>NUCLEOTIDE SEQUENCE [LARGE SCALE GENOMIC DNA]</scope>
    <source>
        <strain evidence="3 4">LBM18003</strain>
    </source>
</reference>
<dbReference type="Proteomes" id="UP000516046">
    <property type="component" value="Chromosome"/>
</dbReference>
<dbReference type="RefSeq" id="WP_212506818.1">
    <property type="nucleotide sequence ID" value="NZ_CP060696.1"/>
</dbReference>
<evidence type="ECO:0000256" key="1">
    <source>
        <dbReference type="ARBA" id="ARBA00022962"/>
    </source>
</evidence>
<evidence type="ECO:0000313" key="3">
    <source>
        <dbReference type="EMBL" id="QNO17755.1"/>
    </source>
</evidence>
<dbReference type="AlphaFoldDB" id="A0A7G9WGE3"/>
<dbReference type="PANTHER" id="PTHR43873">
    <property type="entry name" value="COBYRINATE A,C-DIAMIDE SYNTHASE"/>
    <property type="match status" value="1"/>
</dbReference>
<dbReference type="Pfam" id="PF07685">
    <property type="entry name" value="GATase_3"/>
    <property type="match status" value="1"/>
</dbReference>
<gene>
    <name evidence="3" type="ORF">H6X83_12650</name>
</gene>
<dbReference type="SUPFAM" id="SSF52540">
    <property type="entry name" value="P-loop containing nucleoside triphosphate hydrolases"/>
    <property type="match status" value="1"/>
</dbReference>
<dbReference type="InterPro" id="IPR029062">
    <property type="entry name" value="Class_I_gatase-like"/>
</dbReference>
<dbReference type="InterPro" id="IPR027417">
    <property type="entry name" value="P-loop_NTPase"/>
</dbReference>
<dbReference type="GO" id="GO:0042242">
    <property type="term" value="F:cobyrinic acid a,c-diamide synthase activity"/>
    <property type="evidence" value="ECO:0007669"/>
    <property type="project" value="InterPro"/>
</dbReference>
<dbReference type="InterPro" id="IPR004484">
    <property type="entry name" value="CbiA/CobB_synth"/>
</dbReference>
<evidence type="ECO:0000313" key="4">
    <source>
        <dbReference type="Proteomes" id="UP000516046"/>
    </source>
</evidence>
<dbReference type="PANTHER" id="PTHR43873:SF1">
    <property type="entry name" value="COBYRINATE A,C-DIAMIDE SYNTHASE"/>
    <property type="match status" value="1"/>
</dbReference>
<dbReference type="PROSITE" id="PS51274">
    <property type="entry name" value="GATASE_COBBQ"/>
    <property type="match status" value="1"/>
</dbReference>
<name>A0A7G9WGE3_9FIRM</name>